<feature type="transmembrane region" description="Helical" evidence="8">
    <location>
        <begin position="67"/>
        <end position="86"/>
    </location>
</feature>
<comment type="similarity">
    <text evidence="2">Belongs to the acyltransferase 3 family.</text>
</comment>
<dbReference type="OrthoDB" id="265992at2"/>
<evidence type="ECO:0000313" key="11">
    <source>
        <dbReference type="Proteomes" id="UP000004662"/>
    </source>
</evidence>
<evidence type="ECO:0000256" key="1">
    <source>
        <dbReference type="ARBA" id="ARBA00004651"/>
    </source>
</evidence>
<dbReference type="GO" id="GO:0009246">
    <property type="term" value="P:enterobacterial common antigen biosynthetic process"/>
    <property type="evidence" value="ECO:0007669"/>
    <property type="project" value="TreeGrafter"/>
</dbReference>
<keyword evidence="6 8" id="KW-0472">Membrane</keyword>
<evidence type="ECO:0000313" key="10">
    <source>
        <dbReference type="EMBL" id="EHJ48702.1"/>
    </source>
</evidence>
<dbReference type="PANTHER" id="PTHR40074:SF2">
    <property type="entry name" value="O-ACETYLTRANSFERASE WECH"/>
    <property type="match status" value="1"/>
</dbReference>
<comment type="subcellular location">
    <subcellularLocation>
        <location evidence="1">Cell membrane</location>
        <topology evidence="1">Multi-pass membrane protein</topology>
    </subcellularLocation>
</comment>
<dbReference type="STRING" id="694327.DFW101_2698"/>
<keyword evidence="11" id="KW-1185">Reference proteome</keyword>
<feature type="transmembrane region" description="Helical" evidence="8">
    <location>
        <begin position="287"/>
        <end position="306"/>
    </location>
</feature>
<dbReference type="GO" id="GO:0016413">
    <property type="term" value="F:O-acetyltransferase activity"/>
    <property type="evidence" value="ECO:0007669"/>
    <property type="project" value="TreeGrafter"/>
</dbReference>
<keyword evidence="10" id="KW-0808">Transferase</keyword>
<evidence type="ECO:0000256" key="7">
    <source>
        <dbReference type="SAM" id="MobiDB-lite"/>
    </source>
</evidence>
<feature type="transmembrane region" description="Helical" evidence="8">
    <location>
        <begin position="326"/>
        <end position="344"/>
    </location>
</feature>
<keyword evidence="3" id="KW-1003">Cell membrane</keyword>
<feature type="transmembrane region" description="Helical" evidence="8">
    <location>
        <begin position="107"/>
        <end position="131"/>
    </location>
</feature>
<gene>
    <name evidence="10" type="ORF">DFW101_2698</name>
</gene>
<evidence type="ECO:0000256" key="3">
    <source>
        <dbReference type="ARBA" id="ARBA00022475"/>
    </source>
</evidence>
<evidence type="ECO:0000256" key="5">
    <source>
        <dbReference type="ARBA" id="ARBA00022989"/>
    </source>
</evidence>
<dbReference type="GO" id="GO:0005886">
    <property type="term" value="C:plasma membrane"/>
    <property type="evidence" value="ECO:0007669"/>
    <property type="project" value="UniProtKB-SubCell"/>
</dbReference>
<evidence type="ECO:0000256" key="6">
    <source>
        <dbReference type="ARBA" id="ARBA00023136"/>
    </source>
</evidence>
<accession>G7QAE9</accession>
<evidence type="ECO:0000256" key="2">
    <source>
        <dbReference type="ARBA" id="ARBA00007400"/>
    </source>
</evidence>
<feature type="transmembrane region" description="Helical" evidence="8">
    <location>
        <begin position="190"/>
        <end position="213"/>
    </location>
</feature>
<dbReference type="InterPro" id="IPR002656">
    <property type="entry name" value="Acyl_transf_3_dom"/>
</dbReference>
<dbReference type="PANTHER" id="PTHR40074">
    <property type="entry name" value="O-ACETYLTRANSFERASE WECH"/>
    <property type="match status" value="1"/>
</dbReference>
<reference evidence="11" key="1">
    <citation type="journal article" date="2015" name="Genome Announc.">
        <title>High-Quality Draft Genome Sequence of Desulfovibrio carbinoliphilus FW-101-2B, an Organic Acid-Oxidizing Sulfate-Reducing Bacterium Isolated from Uranium(VI)-Contaminated Groundwater.</title>
        <authorList>
            <person name="Ramsay B.D."/>
            <person name="Hwang C."/>
            <person name="Woo H.L."/>
            <person name="Carroll S.L."/>
            <person name="Lucas S."/>
            <person name="Han J."/>
            <person name="Lapidus A.L."/>
            <person name="Cheng J.F."/>
            <person name="Goodwin L.A."/>
            <person name="Pitluck S."/>
            <person name="Peters L."/>
            <person name="Chertkov O."/>
            <person name="Held B."/>
            <person name="Detter J.C."/>
            <person name="Han C.S."/>
            <person name="Tapia R."/>
            <person name="Land M.L."/>
            <person name="Hauser L.J."/>
            <person name="Kyrpides N.C."/>
            <person name="Ivanova N.N."/>
            <person name="Mikhailova N."/>
            <person name="Pagani I."/>
            <person name="Woyke T."/>
            <person name="Arkin A.P."/>
            <person name="Dehal P."/>
            <person name="Chivian D."/>
            <person name="Criddle C.S."/>
            <person name="Wu W."/>
            <person name="Chakraborty R."/>
            <person name="Hazen T.C."/>
            <person name="Fields M.W."/>
        </authorList>
    </citation>
    <scope>NUCLEOTIDE SEQUENCE [LARGE SCALE GENOMIC DNA]</scope>
    <source>
        <strain evidence="11">FW-101-2B</strain>
    </source>
</reference>
<dbReference type="RefSeq" id="WP_009182066.1">
    <property type="nucleotide sequence ID" value="NZ_CM001368.1"/>
</dbReference>
<proteinExistence type="inferred from homology"/>
<feature type="transmembrane region" description="Helical" evidence="8">
    <location>
        <begin position="159"/>
        <end position="178"/>
    </location>
</feature>
<keyword evidence="10" id="KW-0012">Acyltransferase</keyword>
<feature type="transmembrane region" description="Helical" evidence="8">
    <location>
        <begin position="233"/>
        <end position="253"/>
    </location>
</feature>
<dbReference type="HOGENOM" id="CLU_054154_1_0_7"/>
<evidence type="ECO:0000256" key="4">
    <source>
        <dbReference type="ARBA" id="ARBA00022692"/>
    </source>
</evidence>
<dbReference type="eggNOG" id="COG1835">
    <property type="taxonomic scope" value="Bacteria"/>
</dbReference>
<dbReference type="EMBL" id="CM001368">
    <property type="protein sequence ID" value="EHJ48702.1"/>
    <property type="molecule type" value="Genomic_DNA"/>
</dbReference>
<organism evidence="10 11">
    <name type="scientific">Solidesulfovibrio carbinoliphilus subsp. oakridgensis</name>
    <dbReference type="NCBI Taxonomy" id="694327"/>
    <lineage>
        <taxon>Bacteria</taxon>
        <taxon>Pseudomonadati</taxon>
        <taxon>Thermodesulfobacteriota</taxon>
        <taxon>Desulfovibrionia</taxon>
        <taxon>Desulfovibrionales</taxon>
        <taxon>Desulfovibrionaceae</taxon>
        <taxon>Solidesulfovibrio</taxon>
    </lineage>
</organism>
<keyword evidence="4 8" id="KW-0812">Transmembrane</keyword>
<feature type="domain" description="Acyltransferase 3" evidence="9">
    <location>
        <begin position="26"/>
        <end position="341"/>
    </location>
</feature>
<sequence>MPLFPPQAADRLPPVDGPIDPDVSARIDVLRAVLIGLIVVCHGGRWIGSDVPFANPGVEFGLTLVNRGLDCVAVPLFFAIAGFLLLRKLECSATAYLALLRRKFVAIGIPFLIFNAVWIVWLLAVGSIALFGSRSYLLEAGIVAKLFGLGTPPLNYPLWFLRDLLLVFVLTPVFLVFYRRLPVAGLVGLLLLWLVGEPAGEYSLGGFAFAFYAGGFLARRGVNLRDTAGWDKYVLPLFLAGSVLVGASPWLGLDAYQLAAVKKAYQIVGVAGFWCLSRQGWVKGSRALQAMAALSFFIFLTHEPTVSVLQSRLMGLWRPTGTAAQLIAYPVVGLAAILLLYGLGRLLAKAAPGLYAVLTGAPPRRRFAPVPPPRKPLSEAGSVAAGLCREEGKG</sequence>
<name>G7QAE9_9BACT</name>
<feature type="region of interest" description="Disordered" evidence="7">
    <location>
        <begin position="367"/>
        <end position="394"/>
    </location>
</feature>
<dbReference type="Proteomes" id="UP000004662">
    <property type="component" value="Chromosome"/>
</dbReference>
<dbReference type="AlphaFoldDB" id="G7QAE9"/>
<evidence type="ECO:0000259" key="9">
    <source>
        <dbReference type="Pfam" id="PF01757"/>
    </source>
</evidence>
<dbReference type="Pfam" id="PF01757">
    <property type="entry name" value="Acyl_transf_3"/>
    <property type="match status" value="1"/>
</dbReference>
<keyword evidence="5 8" id="KW-1133">Transmembrane helix</keyword>
<protein>
    <submittedName>
        <fullName evidence="10">Acyltransferase 3</fullName>
    </submittedName>
</protein>
<evidence type="ECO:0000256" key="8">
    <source>
        <dbReference type="SAM" id="Phobius"/>
    </source>
</evidence>